<dbReference type="EMBL" id="BA000023">
    <property type="protein sequence ID" value="BAB66401.1"/>
    <property type="molecule type" value="Genomic_DNA"/>
</dbReference>
<keyword evidence="2" id="KW-1185">Reference proteome</keyword>
<gene>
    <name evidence="1" type="primary">ST1342</name>
    <name evidence="1" type="ordered locus">STK_13420</name>
</gene>
<dbReference type="PATRIC" id="fig|273063.9.peg.1532"/>
<dbReference type="KEGG" id="sto:STK_13420"/>
<accession>Q971L9</accession>
<dbReference type="RefSeq" id="WP_010979379.1">
    <property type="nucleotide sequence ID" value="NC_003106.2"/>
</dbReference>
<organism evidence="1 2">
    <name type="scientific">Sulfurisphaera tokodaii (strain DSM 16993 / JCM 10545 / NBRC 100140 / 7)</name>
    <name type="common">Sulfolobus tokodaii</name>
    <dbReference type="NCBI Taxonomy" id="273063"/>
    <lineage>
        <taxon>Archaea</taxon>
        <taxon>Thermoproteota</taxon>
        <taxon>Thermoprotei</taxon>
        <taxon>Sulfolobales</taxon>
        <taxon>Sulfolobaceae</taxon>
        <taxon>Sulfurisphaera</taxon>
    </lineage>
</organism>
<evidence type="ECO:0000313" key="1">
    <source>
        <dbReference type="EMBL" id="BAB66401.1"/>
    </source>
</evidence>
<sequence length="110" mass="13011">MITKMSVAQTLKPVNRGVDMKVSEKDLLFLVEALDKKERKLIFEKFSEDFKEVLTRAAMYKLTRGDTHLKNERILWLIENNEEAKKFVLDLLKKKAQRMLEIIEKLEAEE</sequence>
<evidence type="ECO:0000313" key="2">
    <source>
        <dbReference type="Proteomes" id="UP000001015"/>
    </source>
</evidence>
<protein>
    <submittedName>
        <fullName evidence="1">Uncharacterized protein</fullName>
    </submittedName>
</protein>
<dbReference type="GeneID" id="1459360"/>
<dbReference type="Proteomes" id="UP000001015">
    <property type="component" value="Chromosome"/>
</dbReference>
<reference evidence="2" key="1">
    <citation type="journal article" date="2001" name="DNA Res.">
        <title>Complete genome sequence of an aerobic thermoacidophilic Crenarchaeon, Sulfolobus tokodaii strain7.</title>
        <authorList>
            <person name="Kawarabayasi Y."/>
            <person name="Hino Y."/>
            <person name="Horikawa H."/>
            <person name="Jin-no K."/>
            <person name="Takahashi M."/>
            <person name="Sekine M."/>
            <person name="Baba S."/>
            <person name="Ankai A."/>
            <person name="Kosugi H."/>
            <person name="Hosoyama A."/>
            <person name="Fukui S."/>
            <person name="Nagai Y."/>
            <person name="Nishijima K."/>
            <person name="Otsuka R."/>
            <person name="Nakazawa H."/>
            <person name="Takamiya M."/>
            <person name="Kato Y."/>
            <person name="Yoshizawa T."/>
            <person name="Tanaka T."/>
            <person name="Kudoh Y."/>
            <person name="Yamazaki J."/>
            <person name="Kushida N."/>
            <person name="Oguchi A."/>
            <person name="Aoki K."/>
            <person name="Masuda S."/>
            <person name="Yanagii M."/>
            <person name="Nishimura M."/>
            <person name="Yamagishi A."/>
            <person name="Oshima T."/>
            <person name="Kikuchi H."/>
        </authorList>
    </citation>
    <scope>NUCLEOTIDE SEQUENCE [LARGE SCALE GENOMIC DNA]</scope>
    <source>
        <strain evidence="2">DSM 16993 / JCM 10545 / NBRC 100140 / 7</strain>
    </source>
</reference>
<dbReference type="eggNOG" id="arCOG07717">
    <property type="taxonomic scope" value="Archaea"/>
</dbReference>
<proteinExistence type="predicted"/>
<dbReference type="AlphaFoldDB" id="Q971L9"/>
<name>Q971L9_SULTO</name>